<sequence length="244" mass="27604">MWTKARYPYVGYALLCLLGIASPYLNPWEKSVTVWDALYLRFYGVSPEGAFSLLSFLFYVVVFMGFVYLFQVYITEYLSGRFYYVAIRYRSLLSLFSRLGSRIGLGAVTLLVALIVLTVVVGLITGQTLEPKITVQPNVNFNQVLYQFLINGWLQIMSGIMIVFITAWLFKDASYSLIAQGVLVLAVLPMFNVGGLLPAGLNSMGYISGQWEDLLRITGALVVYLLIEFGIIMYLFRKKNIAFY</sequence>
<feature type="transmembrane region" description="Helical" evidence="1">
    <location>
        <begin position="177"/>
        <end position="197"/>
    </location>
</feature>
<protein>
    <submittedName>
        <fullName evidence="2">Uncharacterized protein</fullName>
    </submittedName>
</protein>
<dbReference type="OrthoDB" id="2356989at2"/>
<name>A0A2Z2KMJ9_9BACL</name>
<organism evidence="2 3">
    <name type="scientific">Paenibacillus donghaensis</name>
    <dbReference type="NCBI Taxonomy" id="414771"/>
    <lineage>
        <taxon>Bacteria</taxon>
        <taxon>Bacillati</taxon>
        <taxon>Bacillota</taxon>
        <taxon>Bacilli</taxon>
        <taxon>Bacillales</taxon>
        <taxon>Paenibacillaceae</taxon>
        <taxon>Paenibacillus</taxon>
    </lineage>
</organism>
<keyword evidence="3" id="KW-1185">Reference proteome</keyword>
<gene>
    <name evidence="2" type="ORF">B9T62_30675</name>
</gene>
<keyword evidence="1" id="KW-0812">Transmembrane</keyword>
<dbReference type="KEGG" id="pdh:B9T62_30675"/>
<evidence type="ECO:0000256" key="1">
    <source>
        <dbReference type="SAM" id="Phobius"/>
    </source>
</evidence>
<proteinExistence type="predicted"/>
<reference evidence="2 3" key="1">
    <citation type="submission" date="2017-06" db="EMBL/GenBank/DDBJ databases">
        <title>Complete genome sequence of Paenibacillus donghaensis KCTC 13049T isolated from East Sea sediment, South Korea.</title>
        <authorList>
            <person name="Jung B.K."/>
            <person name="Hong S.-J."/>
            <person name="Shin J.-H."/>
        </authorList>
    </citation>
    <scope>NUCLEOTIDE SEQUENCE [LARGE SCALE GENOMIC DNA]</scope>
    <source>
        <strain evidence="2 3">KCTC 13049</strain>
    </source>
</reference>
<dbReference type="Proteomes" id="UP000249890">
    <property type="component" value="Chromosome"/>
</dbReference>
<feature type="transmembrane region" description="Helical" evidence="1">
    <location>
        <begin position="217"/>
        <end position="236"/>
    </location>
</feature>
<feature type="transmembrane region" description="Helical" evidence="1">
    <location>
        <begin position="56"/>
        <end position="78"/>
    </location>
</feature>
<feature type="transmembrane region" description="Helical" evidence="1">
    <location>
        <begin position="7"/>
        <end position="25"/>
    </location>
</feature>
<accession>A0A2Z2KMJ9</accession>
<evidence type="ECO:0000313" key="3">
    <source>
        <dbReference type="Proteomes" id="UP000249890"/>
    </source>
</evidence>
<keyword evidence="1" id="KW-1133">Transmembrane helix</keyword>
<dbReference type="EMBL" id="CP021780">
    <property type="protein sequence ID" value="ASA24740.1"/>
    <property type="molecule type" value="Genomic_DNA"/>
</dbReference>
<feature type="transmembrane region" description="Helical" evidence="1">
    <location>
        <begin position="144"/>
        <end position="170"/>
    </location>
</feature>
<feature type="transmembrane region" description="Helical" evidence="1">
    <location>
        <begin position="99"/>
        <end position="124"/>
    </location>
</feature>
<dbReference type="RefSeq" id="WP_087918708.1">
    <property type="nucleotide sequence ID" value="NZ_CP021780.1"/>
</dbReference>
<keyword evidence="1" id="KW-0472">Membrane</keyword>
<evidence type="ECO:0000313" key="2">
    <source>
        <dbReference type="EMBL" id="ASA24740.1"/>
    </source>
</evidence>
<dbReference type="AlphaFoldDB" id="A0A2Z2KMJ9"/>